<dbReference type="SFLD" id="SFLDG01061">
    <property type="entry name" value="methylthiotransferase"/>
    <property type="match status" value="1"/>
</dbReference>
<keyword evidence="11" id="KW-1185">Reference proteome</keyword>
<dbReference type="SFLD" id="SFLDS00029">
    <property type="entry name" value="Radical_SAM"/>
    <property type="match status" value="1"/>
</dbReference>
<dbReference type="InterPro" id="IPR058240">
    <property type="entry name" value="rSAM_sf"/>
</dbReference>
<dbReference type="PANTHER" id="PTHR11918">
    <property type="entry name" value="RADICAL SAM PROTEINS"/>
    <property type="match status" value="1"/>
</dbReference>
<dbReference type="InterPro" id="IPR023404">
    <property type="entry name" value="rSAM_horseshoe"/>
</dbReference>
<dbReference type="Pfam" id="PF04055">
    <property type="entry name" value="Radical_SAM"/>
    <property type="match status" value="1"/>
</dbReference>
<keyword evidence="6" id="KW-0408">Iron</keyword>
<name>A0A6L8W5F6_9PROT</name>
<dbReference type="PROSITE" id="PS51918">
    <property type="entry name" value="RADICAL_SAM"/>
    <property type="match status" value="1"/>
</dbReference>
<dbReference type="InterPro" id="IPR020612">
    <property type="entry name" value="Methylthiotransferase_CS"/>
</dbReference>
<dbReference type="SUPFAM" id="SSF102114">
    <property type="entry name" value="Radical SAM enzymes"/>
    <property type="match status" value="1"/>
</dbReference>
<dbReference type="InterPro" id="IPR013848">
    <property type="entry name" value="Methylthiotransferase_N"/>
</dbReference>
<dbReference type="EMBL" id="WTUW01000001">
    <property type="protein sequence ID" value="MZR29467.1"/>
    <property type="molecule type" value="Genomic_DNA"/>
</dbReference>
<evidence type="ECO:0000256" key="2">
    <source>
        <dbReference type="ARBA" id="ARBA00022485"/>
    </source>
</evidence>
<proteinExistence type="predicted"/>
<dbReference type="InterPro" id="IPR006467">
    <property type="entry name" value="MiaB-like_bact"/>
</dbReference>
<keyword evidence="3 10" id="KW-0808">Transferase</keyword>
<evidence type="ECO:0000313" key="11">
    <source>
        <dbReference type="Proteomes" id="UP000476030"/>
    </source>
</evidence>
<dbReference type="RefSeq" id="WP_161313937.1">
    <property type="nucleotide sequence ID" value="NZ_WTUW01000001.1"/>
</dbReference>
<protein>
    <submittedName>
        <fullName evidence="10">tRNA (N(6)-L-threonylcarbamoyladenosine(37)-C(2))-methylthiotransferase MtaB</fullName>
    </submittedName>
</protein>
<dbReference type="SMART" id="SM00729">
    <property type="entry name" value="Elp3"/>
    <property type="match status" value="1"/>
</dbReference>
<dbReference type="NCBIfam" id="TIGR01579">
    <property type="entry name" value="MiaB-like-C"/>
    <property type="match status" value="1"/>
</dbReference>
<feature type="domain" description="MTTase N-terminal" evidence="8">
    <location>
        <begin position="8"/>
        <end position="111"/>
    </location>
</feature>
<dbReference type="PANTHER" id="PTHR11918:SF45">
    <property type="entry name" value="THREONYLCARBAMOYLADENOSINE TRNA METHYLTHIOTRANSFERASE"/>
    <property type="match status" value="1"/>
</dbReference>
<dbReference type="Gene3D" id="3.40.50.12160">
    <property type="entry name" value="Methylthiotransferase, N-terminal domain"/>
    <property type="match status" value="1"/>
</dbReference>
<reference evidence="10 11" key="1">
    <citation type="submission" date="2019-12" db="EMBL/GenBank/DDBJ databases">
        <title>Snethiella sp. nov. sp. isolated from sea sand.</title>
        <authorList>
            <person name="Kim J."/>
            <person name="Jeong S.E."/>
            <person name="Jung H.S."/>
            <person name="Jeon C.O."/>
        </authorList>
    </citation>
    <scope>NUCLEOTIDE SEQUENCE [LARGE SCALE GENOMIC DNA]</scope>
    <source>
        <strain evidence="10 11">DP05</strain>
    </source>
</reference>
<dbReference type="CDD" id="cd01335">
    <property type="entry name" value="Radical_SAM"/>
    <property type="match status" value="1"/>
</dbReference>
<dbReference type="GO" id="GO:0046872">
    <property type="term" value="F:metal ion binding"/>
    <property type="evidence" value="ECO:0007669"/>
    <property type="project" value="UniProtKB-KW"/>
</dbReference>
<evidence type="ECO:0000256" key="7">
    <source>
        <dbReference type="ARBA" id="ARBA00023014"/>
    </source>
</evidence>
<dbReference type="Gene3D" id="3.80.30.20">
    <property type="entry name" value="tm_1862 like domain"/>
    <property type="match status" value="1"/>
</dbReference>
<keyword evidence="4" id="KW-0949">S-adenosyl-L-methionine</keyword>
<dbReference type="PROSITE" id="PS51449">
    <property type="entry name" value="MTTASE_N"/>
    <property type="match status" value="1"/>
</dbReference>
<evidence type="ECO:0000256" key="4">
    <source>
        <dbReference type="ARBA" id="ARBA00022691"/>
    </source>
</evidence>
<dbReference type="InterPro" id="IPR005839">
    <property type="entry name" value="Methylthiotransferase"/>
</dbReference>
<organism evidence="10 11">
    <name type="scientific">Sneathiella litorea</name>
    <dbReference type="NCBI Taxonomy" id="2606216"/>
    <lineage>
        <taxon>Bacteria</taxon>
        <taxon>Pseudomonadati</taxon>
        <taxon>Pseudomonadota</taxon>
        <taxon>Alphaproteobacteria</taxon>
        <taxon>Sneathiellales</taxon>
        <taxon>Sneathiellaceae</taxon>
        <taxon>Sneathiella</taxon>
    </lineage>
</organism>
<dbReference type="SFLD" id="SFLDG01082">
    <property type="entry name" value="B12-binding_domain_containing"/>
    <property type="match status" value="1"/>
</dbReference>
<keyword evidence="7" id="KW-0411">Iron-sulfur</keyword>
<dbReference type="Proteomes" id="UP000476030">
    <property type="component" value="Unassembled WGS sequence"/>
</dbReference>
<dbReference type="InterPro" id="IPR038135">
    <property type="entry name" value="Methylthiotransferase_N_sf"/>
</dbReference>
<evidence type="ECO:0000259" key="8">
    <source>
        <dbReference type="PROSITE" id="PS51449"/>
    </source>
</evidence>
<dbReference type="NCBIfam" id="TIGR00089">
    <property type="entry name" value="MiaB/RimO family radical SAM methylthiotransferase"/>
    <property type="match status" value="1"/>
</dbReference>
<evidence type="ECO:0000256" key="3">
    <source>
        <dbReference type="ARBA" id="ARBA00022679"/>
    </source>
</evidence>
<evidence type="ECO:0000256" key="5">
    <source>
        <dbReference type="ARBA" id="ARBA00022723"/>
    </source>
</evidence>
<evidence type="ECO:0000256" key="1">
    <source>
        <dbReference type="ARBA" id="ARBA00001966"/>
    </source>
</evidence>
<sequence length="424" mass="46649">MGENKPLAAPEIITFGCRLNTYESEVMRGHAMSAGMTNAVIINSCAVTNEAERQARQAVRKARREHPDAKIIVTGCAAQTKPEQFSNMPEVDQILGNMEKLEPESFGLKQTERVQVNDIMSAEETAGHLIEGFDGRARAFLQIQNGCNHRCTFCIIPYGRGNSRSVPMGAIVDQARSLTKNGYKEFVLTGVDITAYGEDLPGSPTLGQMCRRLLAAVPEIAHLRLSSLDPVEVDDDLWRLIETEPRLMPHLHISLQAGDDMVLKRMKRRHLRDDVYAFVEKARQLRPDVVFGADIIAGFPTETDEMAANSLKLIEDCDIAYMHVFPYSARPGTPAAKMPQVPGDLRKARAASLRAAGDKNLSRFLESLVGTKQTVLVENDTTGRTRHYAPVELDFSATGGEIITVEITGTNGKKVFAAPAESIE</sequence>
<evidence type="ECO:0000313" key="10">
    <source>
        <dbReference type="EMBL" id="MZR29467.1"/>
    </source>
</evidence>
<keyword evidence="5" id="KW-0479">Metal-binding</keyword>
<gene>
    <name evidence="10" type="primary">mtaB</name>
    <name evidence="10" type="ORF">GQE98_02350</name>
</gene>
<evidence type="ECO:0000259" key="9">
    <source>
        <dbReference type="PROSITE" id="PS51918"/>
    </source>
</evidence>
<comment type="caution">
    <text evidence="10">The sequence shown here is derived from an EMBL/GenBank/DDBJ whole genome shotgun (WGS) entry which is preliminary data.</text>
</comment>
<keyword evidence="2" id="KW-0004">4Fe-4S</keyword>
<dbReference type="PROSITE" id="PS01278">
    <property type="entry name" value="MTTASE_RADICAL"/>
    <property type="match status" value="1"/>
</dbReference>
<dbReference type="GO" id="GO:0035598">
    <property type="term" value="F:tRNA (N(6)-L-threonylcarbamoyladenosine(37)-C(2))-methylthiotransferase activity"/>
    <property type="evidence" value="ECO:0007669"/>
    <property type="project" value="TreeGrafter"/>
</dbReference>
<dbReference type="Pfam" id="PF00919">
    <property type="entry name" value="UPF0004"/>
    <property type="match status" value="1"/>
</dbReference>
<dbReference type="AlphaFoldDB" id="A0A6L8W5F6"/>
<dbReference type="GO" id="GO:0051539">
    <property type="term" value="F:4 iron, 4 sulfur cluster binding"/>
    <property type="evidence" value="ECO:0007669"/>
    <property type="project" value="UniProtKB-KW"/>
</dbReference>
<feature type="domain" description="Radical SAM core" evidence="9">
    <location>
        <begin position="133"/>
        <end position="363"/>
    </location>
</feature>
<dbReference type="InterPro" id="IPR007197">
    <property type="entry name" value="rSAM"/>
</dbReference>
<comment type="cofactor">
    <cofactor evidence="1">
        <name>[4Fe-4S] cluster</name>
        <dbReference type="ChEBI" id="CHEBI:49883"/>
    </cofactor>
</comment>
<dbReference type="InterPro" id="IPR006638">
    <property type="entry name" value="Elp3/MiaA/NifB-like_rSAM"/>
</dbReference>
<accession>A0A6L8W5F6</accession>
<evidence type="ECO:0000256" key="6">
    <source>
        <dbReference type="ARBA" id="ARBA00023004"/>
    </source>
</evidence>